<evidence type="ECO:0000259" key="1">
    <source>
        <dbReference type="Pfam" id="PF06985"/>
    </source>
</evidence>
<sequence>MASHDLEHFAKLCRTCQGIFQGHWAATDEAAGTKAKWFELYEPPEWVHLPHEGSTSVSSRSPYPHLSVDDLRRSASDGCQLCVLILDAVSDEVSRVDDYGDMDVSDTKGTVAVRPYDPDAYIGGQSRSPSRDTLFFDIAYVFHSRDDHSDTDRVQRRFELIPVSGKNLAFMAVPEKDQIPSRALLGSISAWAVDCLEKHATCKPPKAAHGSSQVSSKFPTRLIDVSLSSGVESVRLCDGSELTDTDDYLTLSHCWSRTLPVRLLKENECSFRKSIVCKSLPQTFQDAIYFTQALSQRYIWIDALCIVQDSAQDWGREAQSMSHIYAQSLLNIAATSAVDGSGGLFRVKDMDLIAPCVIKATWSGHRAGSYMCIDQSAWQRRIESAPLNKRAWVFQERLLSPRTVHFARDMVWWECRQQRACQAYPGYDRMLAHRRPLATCRLLVDLDSSNMSGARLGWNDMLHNYARMEITKQSDRLIAIAGVASFFCKALSLPDEDYVAGLWKRTLAEDLLWRVHHGGRHTSREQCTGQFPSWTWAKANDYITLHTSKADQRVLTHIKAVNVSSPGGPFGATGTGHITLSGELVEVRLSNLLMTSAADEFRFKHLSIGAPQNSRMFDDFEEGLDDLVTYRDAGSQALVAPWLVVATEPALGSNTHSWTTGLVLRPLPTVGADCYERIGYLSVKHQEGGQWKLSRGDGRSEMSTVHLY</sequence>
<proteinExistence type="predicted"/>
<dbReference type="EMBL" id="NAJO01000004">
    <property type="protein sequence ID" value="OQO12684.1"/>
    <property type="molecule type" value="Genomic_DNA"/>
</dbReference>
<reference evidence="3" key="1">
    <citation type="submission" date="2017-03" db="EMBL/GenBank/DDBJ databases">
        <title>Genomes of endolithic fungi from Antarctica.</title>
        <authorList>
            <person name="Coleine C."/>
            <person name="Masonjones S."/>
            <person name="Stajich J.E."/>
        </authorList>
    </citation>
    <scope>NUCLEOTIDE SEQUENCE [LARGE SCALE GENOMIC DNA]</scope>
    <source>
        <strain evidence="3">CCFEE 5527</strain>
    </source>
</reference>
<organism evidence="2 3">
    <name type="scientific">Cryoendolithus antarcticus</name>
    <dbReference type="NCBI Taxonomy" id="1507870"/>
    <lineage>
        <taxon>Eukaryota</taxon>
        <taxon>Fungi</taxon>
        <taxon>Dikarya</taxon>
        <taxon>Ascomycota</taxon>
        <taxon>Pezizomycotina</taxon>
        <taxon>Dothideomycetes</taxon>
        <taxon>Dothideomycetidae</taxon>
        <taxon>Cladosporiales</taxon>
        <taxon>Cladosporiaceae</taxon>
        <taxon>Cryoendolithus</taxon>
    </lineage>
</organism>
<feature type="domain" description="Heterokaryon incompatibility" evidence="1">
    <location>
        <begin position="248"/>
        <end position="396"/>
    </location>
</feature>
<keyword evidence="3" id="KW-1185">Reference proteome</keyword>
<dbReference type="InParanoid" id="A0A1V8TN03"/>
<dbReference type="Proteomes" id="UP000192596">
    <property type="component" value="Unassembled WGS sequence"/>
</dbReference>
<evidence type="ECO:0000313" key="2">
    <source>
        <dbReference type="EMBL" id="OQO12684.1"/>
    </source>
</evidence>
<accession>A0A1V8TN03</accession>
<dbReference type="PANTHER" id="PTHR33112:SF10">
    <property type="entry name" value="TOL"/>
    <property type="match status" value="1"/>
</dbReference>
<dbReference type="OrthoDB" id="5386922at2759"/>
<dbReference type="PANTHER" id="PTHR33112">
    <property type="entry name" value="DOMAIN PROTEIN, PUTATIVE-RELATED"/>
    <property type="match status" value="1"/>
</dbReference>
<dbReference type="AlphaFoldDB" id="A0A1V8TN03"/>
<dbReference type="STRING" id="1507870.A0A1V8TN03"/>
<dbReference type="InterPro" id="IPR010730">
    <property type="entry name" value="HET"/>
</dbReference>
<protein>
    <recommendedName>
        <fullName evidence="1">Heterokaryon incompatibility domain-containing protein</fullName>
    </recommendedName>
</protein>
<comment type="caution">
    <text evidence="2">The sequence shown here is derived from an EMBL/GenBank/DDBJ whole genome shotgun (WGS) entry which is preliminary data.</text>
</comment>
<dbReference type="Pfam" id="PF06985">
    <property type="entry name" value="HET"/>
    <property type="match status" value="1"/>
</dbReference>
<name>A0A1V8TN03_9PEZI</name>
<evidence type="ECO:0000313" key="3">
    <source>
        <dbReference type="Proteomes" id="UP000192596"/>
    </source>
</evidence>
<gene>
    <name evidence="2" type="ORF">B0A48_02147</name>
</gene>